<gene>
    <name evidence="1" type="ORF">C2L65_40985</name>
</gene>
<sequence length="79" mass="9119">MYAEEAAAAYPHAMLHGPAALQRKRKYLRFGTVLTDRPHPDWPGLEERDSIEYLEVTVTRKFFWPRSGCSPILESGPRF</sequence>
<name>A0A2I8F2U0_9BURK</name>
<proteinExistence type="predicted"/>
<dbReference type="Proteomes" id="UP000243502">
    <property type="component" value="Chromosome 3"/>
</dbReference>
<accession>A0A2I8F2U0</accession>
<dbReference type="AlphaFoldDB" id="A0A2I8F2U0"/>
<organism evidence="1 2">
    <name type="scientific">Paraburkholderia terrae</name>
    <dbReference type="NCBI Taxonomy" id="311230"/>
    <lineage>
        <taxon>Bacteria</taxon>
        <taxon>Pseudomonadati</taxon>
        <taxon>Pseudomonadota</taxon>
        <taxon>Betaproteobacteria</taxon>
        <taxon>Burkholderiales</taxon>
        <taxon>Burkholderiaceae</taxon>
        <taxon>Paraburkholderia</taxon>
    </lineage>
</organism>
<dbReference type="EMBL" id="CP026113">
    <property type="protein sequence ID" value="AUT65861.1"/>
    <property type="molecule type" value="Genomic_DNA"/>
</dbReference>
<reference evidence="1 2" key="1">
    <citation type="submission" date="2018-01" db="EMBL/GenBank/DDBJ databases">
        <title>Species boundaries and ecological features among Paraburkholderia terrae DSMZ17804T, P. hospita DSMZ17164T and P. caribensis DSMZ13236T.</title>
        <authorList>
            <person name="Pratama A.A."/>
        </authorList>
    </citation>
    <scope>NUCLEOTIDE SEQUENCE [LARGE SCALE GENOMIC DNA]</scope>
    <source>
        <strain evidence="1 2">DSM 17804</strain>
    </source>
</reference>
<dbReference type="KEGG" id="pter:C2L65_40985"/>
<evidence type="ECO:0000313" key="2">
    <source>
        <dbReference type="Proteomes" id="UP000243502"/>
    </source>
</evidence>
<protein>
    <submittedName>
        <fullName evidence="1">Uncharacterized protein</fullName>
    </submittedName>
</protein>
<evidence type="ECO:0000313" key="1">
    <source>
        <dbReference type="EMBL" id="AUT65861.1"/>
    </source>
</evidence>